<gene>
    <name evidence="1" type="ORF">COT87_00455</name>
</gene>
<dbReference type="InterPro" id="IPR038763">
    <property type="entry name" value="DHH_sf"/>
</dbReference>
<dbReference type="EMBL" id="PFAF01000005">
    <property type="protein sequence ID" value="PIR99245.1"/>
    <property type="molecule type" value="Genomic_DNA"/>
</dbReference>
<dbReference type="Proteomes" id="UP000230796">
    <property type="component" value="Unassembled WGS sequence"/>
</dbReference>
<protein>
    <recommendedName>
        <fullName evidence="3">Phosphoesterase</fullName>
    </recommendedName>
</protein>
<organism evidence="1 2">
    <name type="scientific">Candidatus Collierbacteria bacterium CG10_big_fil_rev_8_21_14_0_10_44_9</name>
    <dbReference type="NCBI Taxonomy" id="1974535"/>
    <lineage>
        <taxon>Bacteria</taxon>
        <taxon>Candidatus Collieribacteriota</taxon>
    </lineage>
</organism>
<evidence type="ECO:0000313" key="1">
    <source>
        <dbReference type="EMBL" id="PIR99245.1"/>
    </source>
</evidence>
<proteinExistence type="predicted"/>
<dbReference type="SUPFAM" id="SSF64182">
    <property type="entry name" value="DHH phosphoesterases"/>
    <property type="match status" value="1"/>
</dbReference>
<comment type="caution">
    <text evidence="1">The sequence shown here is derived from an EMBL/GenBank/DDBJ whole genome shotgun (WGS) entry which is preliminary data.</text>
</comment>
<sequence length="290" mass="32840">MPKLIVTHIHPDLDAIMSSWLLVRFNQPQYGDAKFEFVSAPHTYRNLPPDNDPKIVHVDVGGGKWDHHKSGGFSTCASKLVFEDLVAEKLVSPDDEALKEMVNIAYEIDTFADCYWPGTDSLHMAFMLHEIIPALHRLQTHDNEAVLRMVFVYLDGVYQRLKDMAKDHEAVNEGEEFESLWGKGIIVKTAAADVSKIAQKMGYQIVITEDTKHGYLKVKTAPGVKLPLKSIYDKIALRENPERWVYHNSGHMLFSGSEKGALKEKTQLHFNDLLEMVKEVSKSNANYSQS</sequence>
<accession>A0A2H0VJG5</accession>
<name>A0A2H0VJG5_9BACT</name>
<dbReference type="AlphaFoldDB" id="A0A2H0VJG5"/>
<evidence type="ECO:0008006" key="3">
    <source>
        <dbReference type="Google" id="ProtNLM"/>
    </source>
</evidence>
<reference evidence="2" key="1">
    <citation type="submission" date="2017-09" db="EMBL/GenBank/DDBJ databases">
        <title>Depth-based differentiation of microbial function through sediment-hosted aquifers and enrichment of novel symbionts in the deep terrestrial subsurface.</title>
        <authorList>
            <person name="Probst A.J."/>
            <person name="Ladd B."/>
            <person name="Jarett J.K."/>
            <person name="Geller-Mcgrath D.E."/>
            <person name="Sieber C.M.K."/>
            <person name="Emerson J.B."/>
            <person name="Anantharaman K."/>
            <person name="Thomas B.C."/>
            <person name="Malmstrom R."/>
            <person name="Stieglmeier M."/>
            <person name="Klingl A."/>
            <person name="Woyke T."/>
            <person name="Ryan C.M."/>
            <person name="Banfield J.F."/>
        </authorList>
    </citation>
    <scope>NUCLEOTIDE SEQUENCE [LARGE SCALE GENOMIC DNA]</scope>
</reference>
<evidence type="ECO:0000313" key="2">
    <source>
        <dbReference type="Proteomes" id="UP000230796"/>
    </source>
</evidence>